<dbReference type="SMART" id="SM00320">
    <property type="entry name" value="WD40"/>
    <property type="match status" value="4"/>
</dbReference>
<evidence type="ECO:0000313" key="3">
    <source>
        <dbReference type="Proteomes" id="UP000692954"/>
    </source>
</evidence>
<dbReference type="PROSITE" id="PS50082">
    <property type="entry name" value="WD_REPEATS_2"/>
    <property type="match status" value="2"/>
</dbReference>
<dbReference type="Proteomes" id="UP000692954">
    <property type="component" value="Unassembled WGS sequence"/>
</dbReference>
<evidence type="ECO:0000313" key="2">
    <source>
        <dbReference type="EMBL" id="CAD8130375.1"/>
    </source>
</evidence>
<name>A0A8S1RTH8_9CILI</name>
<organism evidence="2 3">
    <name type="scientific">Paramecium sonneborni</name>
    <dbReference type="NCBI Taxonomy" id="65129"/>
    <lineage>
        <taxon>Eukaryota</taxon>
        <taxon>Sar</taxon>
        <taxon>Alveolata</taxon>
        <taxon>Ciliophora</taxon>
        <taxon>Intramacronucleata</taxon>
        <taxon>Oligohymenophorea</taxon>
        <taxon>Peniculida</taxon>
        <taxon>Parameciidae</taxon>
        <taxon>Paramecium</taxon>
    </lineage>
</organism>
<keyword evidence="1" id="KW-0853">WD repeat</keyword>
<proteinExistence type="predicted"/>
<comment type="caution">
    <text evidence="2">The sequence shown here is derived from an EMBL/GenBank/DDBJ whole genome shotgun (WGS) entry which is preliminary data.</text>
</comment>
<gene>
    <name evidence="2" type="ORF">PSON_ATCC_30995.1.T2830004</name>
</gene>
<dbReference type="GO" id="GO:0097361">
    <property type="term" value="C:cytosolic [4Fe-4S] assembly targeting complex"/>
    <property type="evidence" value="ECO:0007669"/>
    <property type="project" value="TreeGrafter"/>
</dbReference>
<reference evidence="2" key="1">
    <citation type="submission" date="2021-01" db="EMBL/GenBank/DDBJ databases">
        <authorList>
            <consortium name="Genoscope - CEA"/>
            <person name="William W."/>
        </authorList>
    </citation>
    <scope>NUCLEOTIDE SEQUENCE</scope>
</reference>
<dbReference type="Pfam" id="PF00400">
    <property type="entry name" value="WD40"/>
    <property type="match status" value="3"/>
</dbReference>
<evidence type="ECO:0000256" key="1">
    <source>
        <dbReference type="PROSITE-ProRule" id="PRU00221"/>
    </source>
</evidence>
<dbReference type="EMBL" id="CAJJDN010000283">
    <property type="protein sequence ID" value="CAD8130375.1"/>
    <property type="molecule type" value="Genomic_DNA"/>
</dbReference>
<evidence type="ECO:0008006" key="4">
    <source>
        <dbReference type="Google" id="ProtNLM"/>
    </source>
</evidence>
<dbReference type="PANTHER" id="PTHR19920">
    <property type="entry name" value="WD40 PROTEIN CIAO1"/>
    <property type="match status" value="1"/>
</dbReference>
<dbReference type="AlphaFoldDB" id="A0A8S1RTH8"/>
<dbReference type="InterPro" id="IPR001680">
    <property type="entry name" value="WD40_rpt"/>
</dbReference>
<protein>
    <recommendedName>
        <fullName evidence="4">WD40-repeat-containing domain</fullName>
    </recommendedName>
</protein>
<feature type="repeat" description="WD" evidence="1">
    <location>
        <begin position="278"/>
        <end position="310"/>
    </location>
</feature>
<dbReference type="PROSITE" id="PS50294">
    <property type="entry name" value="WD_REPEATS_REGION"/>
    <property type="match status" value="1"/>
</dbReference>
<dbReference type="GO" id="GO:0016226">
    <property type="term" value="P:iron-sulfur cluster assembly"/>
    <property type="evidence" value="ECO:0007669"/>
    <property type="project" value="TreeGrafter"/>
</dbReference>
<accession>A0A8S1RTH8</accession>
<dbReference type="OrthoDB" id="306990at2759"/>
<dbReference type="PANTHER" id="PTHR19920:SF0">
    <property type="entry name" value="CYTOSOLIC IRON-SULFUR PROTEIN ASSEMBLY PROTEIN CIAO1-RELATED"/>
    <property type="match status" value="1"/>
</dbReference>
<keyword evidence="3" id="KW-1185">Reference proteome</keyword>
<feature type="repeat" description="WD" evidence="1">
    <location>
        <begin position="323"/>
        <end position="357"/>
    </location>
</feature>
<sequence>MIENEEDLLCFQKHRLPVLMIAWDIKLKKNKKLLCSKCLEILESEVEFKNFKKTYQTIEENQKLKKEQVEKIIFINIKQIEQLQQEFHQLKSNVVQQLDELIGNLDEWIKYLTAFAQQNFQYSFFEELDILITQKKLDGFNQKSLIHKITQINQSWNQKLKKLNLFNSFQESKKCQDILKVIENLNQINEKISTEPSLGNIQLQQHMNQYINQQKILKKQVMMDNQIEFNLIDDSNQQQEQCWVIVFNKTGSIMISTCNNLIKIWNFDQGRLQISYIYEVHVDDVLCLVYSKSRNNFISGSRDNTIICWQQIKQKGWKCSQPIQQHKGWVHCLILNKQEDQLITGSDDCSIRVWKVDFIKNELTFLQELVQHTNSVNSLSFNQSETVFASCGFHELIIWEKGLQGKWRFKYKQDVFYGNKIHFINDQQFIWVTKSKNIDDILVFEQQAGVFKKNSIKNIQLIQNNQCDDELYFPIIHNKEKNMILVRHKHHIYLIRQLNNALFKTIVSLNCQINETFGGMTNDGQYLVLWDNKYQKYSSYEILNK</sequence>